<accession>A0A1X7TWZ3</accession>
<dbReference type="InParanoid" id="A0A1X7TWZ3"/>
<proteinExistence type="predicted"/>
<dbReference type="EnsemblMetazoa" id="Aqu2.1.19813_001">
    <property type="protein sequence ID" value="Aqu2.1.19813_001"/>
    <property type="gene ID" value="Aqu2.1.19813"/>
</dbReference>
<organism evidence="1">
    <name type="scientific">Amphimedon queenslandica</name>
    <name type="common">Sponge</name>
    <dbReference type="NCBI Taxonomy" id="400682"/>
    <lineage>
        <taxon>Eukaryota</taxon>
        <taxon>Metazoa</taxon>
        <taxon>Porifera</taxon>
        <taxon>Demospongiae</taxon>
        <taxon>Heteroscleromorpha</taxon>
        <taxon>Haplosclerida</taxon>
        <taxon>Niphatidae</taxon>
        <taxon>Amphimedon</taxon>
    </lineage>
</organism>
<protein>
    <submittedName>
        <fullName evidence="1">Uncharacterized protein</fullName>
    </submittedName>
</protein>
<evidence type="ECO:0000313" key="1">
    <source>
        <dbReference type="EnsemblMetazoa" id="Aqu2.1.19813_001"/>
    </source>
</evidence>
<reference evidence="1" key="1">
    <citation type="submission" date="2017-05" db="UniProtKB">
        <authorList>
            <consortium name="EnsemblMetazoa"/>
        </authorList>
    </citation>
    <scope>IDENTIFICATION</scope>
</reference>
<name>A0A1X7TWZ3_AMPQE</name>
<dbReference type="AlphaFoldDB" id="A0A1X7TWZ3"/>
<sequence length="216" mass="24515">MAKLQQFEVEIQEKVQKEHWTQDRLSSHLKAAHPGERGLSVCSIEKFCSENDIHKTAKLSDVEVDDLVAEAIDKATLFGTLHFMYLSVSVKNEVAIVAWTIIEFYVVVPDRKSELNSPKRLRIETRKFLPPLLTSTRNRKEELYNSVVQQLSVDGLGWHEPLKITSKSNSYQLQSIYQSSTGDCSAATTMSEEEIDKLVTEALAIQDPDIIVDLRH</sequence>